<gene>
    <name evidence="2" type="ORF">EI97DRAFT_314048</name>
</gene>
<accession>A0A6A6JL65</accession>
<dbReference type="GeneID" id="54547806"/>
<dbReference type="EMBL" id="ML986491">
    <property type="protein sequence ID" value="KAF2277232.1"/>
    <property type="molecule type" value="Genomic_DNA"/>
</dbReference>
<feature type="region of interest" description="Disordered" evidence="1">
    <location>
        <begin position="94"/>
        <end position="146"/>
    </location>
</feature>
<keyword evidence="3" id="KW-1185">Reference proteome</keyword>
<protein>
    <submittedName>
        <fullName evidence="2">Uncharacterized protein</fullName>
    </submittedName>
</protein>
<dbReference type="OrthoDB" id="5408144at2759"/>
<name>A0A6A6JL65_WESOR</name>
<evidence type="ECO:0000313" key="2">
    <source>
        <dbReference type="EMBL" id="KAF2277232.1"/>
    </source>
</evidence>
<dbReference type="Proteomes" id="UP000800097">
    <property type="component" value="Unassembled WGS sequence"/>
</dbReference>
<evidence type="ECO:0000313" key="3">
    <source>
        <dbReference type="Proteomes" id="UP000800097"/>
    </source>
</evidence>
<feature type="compositionally biased region" description="Acidic residues" evidence="1">
    <location>
        <begin position="110"/>
        <end position="136"/>
    </location>
</feature>
<dbReference type="AlphaFoldDB" id="A0A6A6JL65"/>
<organism evidence="2 3">
    <name type="scientific">Westerdykella ornata</name>
    <dbReference type="NCBI Taxonomy" id="318751"/>
    <lineage>
        <taxon>Eukaryota</taxon>
        <taxon>Fungi</taxon>
        <taxon>Dikarya</taxon>
        <taxon>Ascomycota</taxon>
        <taxon>Pezizomycotina</taxon>
        <taxon>Dothideomycetes</taxon>
        <taxon>Pleosporomycetidae</taxon>
        <taxon>Pleosporales</taxon>
        <taxon>Sporormiaceae</taxon>
        <taxon>Westerdykella</taxon>
    </lineage>
</organism>
<reference evidence="2" key="1">
    <citation type="journal article" date="2020" name="Stud. Mycol.">
        <title>101 Dothideomycetes genomes: a test case for predicting lifestyles and emergence of pathogens.</title>
        <authorList>
            <person name="Haridas S."/>
            <person name="Albert R."/>
            <person name="Binder M."/>
            <person name="Bloem J."/>
            <person name="Labutti K."/>
            <person name="Salamov A."/>
            <person name="Andreopoulos B."/>
            <person name="Baker S."/>
            <person name="Barry K."/>
            <person name="Bills G."/>
            <person name="Bluhm B."/>
            <person name="Cannon C."/>
            <person name="Castanera R."/>
            <person name="Culley D."/>
            <person name="Daum C."/>
            <person name="Ezra D."/>
            <person name="Gonzalez J."/>
            <person name="Henrissat B."/>
            <person name="Kuo A."/>
            <person name="Liang C."/>
            <person name="Lipzen A."/>
            <person name="Lutzoni F."/>
            <person name="Magnuson J."/>
            <person name="Mondo S."/>
            <person name="Nolan M."/>
            <person name="Ohm R."/>
            <person name="Pangilinan J."/>
            <person name="Park H.-J."/>
            <person name="Ramirez L."/>
            <person name="Alfaro M."/>
            <person name="Sun H."/>
            <person name="Tritt A."/>
            <person name="Yoshinaga Y."/>
            <person name="Zwiers L.-H."/>
            <person name="Turgeon B."/>
            <person name="Goodwin S."/>
            <person name="Spatafora J."/>
            <person name="Crous P."/>
            <person name="Grigoriev I."/>
        </authorList>
    </citation>
    <scope>NUCLEOTIDE SEQUENCE</scope>
    <source>
        <strain evidence="2">CBS 379.55</strain>
    </source>
</reference>
<proteinExistence type="predicted"/>
<sequence length="146" mass="17087">MPGLCGTLADPPKNMTARDRLRWYAYWPKRVFSRNPRDRDPRFIRPGEKMPRLKYRRTPDPEHKAALEAWTWEAAWSDKPPELRYSPHGDCYSPMGTRLPTPPTSIIGVELEEEKKEEEEEERKEEEEEEKEDMGVEVDSGIGSLD</sequence>
<dbReference type="RefSeq" id="XP_033654771.1">
    <property type="nucleotide sequence ID" value="XM_033794631.1"/>
</dbReference>
<evidence type="ECO:0000256" key="1">
    <source>
        <dbReference type="SAM" id="MobiDB-lite"/>
    </source>
</evidence>